<name>A0ABS3X795_9ACTN</name>
<reference evidence="3 4" key="1">
    <citation type="submission" date="2020-11" db="EMBL/GenBank/DDBJ databases">
        <title>Streptomyces spirodelae sp. nov., isolated from duckweed.</title>
        <authorList>
            <person name="Saimee Y."/>
            <person name="Duangmal K."/>
        </authorList>
    </citation>
    <scope>NUCLEOTIDE SEQUENCE [LARGE SCALE GENOMIC DNA]</scope>
    <source>
        <strain evidence="3 4">S16-07</strain>
    </source>
</reference>
<dbReference type="Proteomes" id="UP001519064">
    <property type="component" value="Unassembled WGS sequence"/>
</dbReference>
<proteinExistence type="predicted"/>
<sequence>MTRQAVHLGATQETLLIPLYGRAVESRKPEGEAVLRDPAAEAMVEAIDYDFSRFDGGPSLTGAVLRTNLFDHWVRAFLAEHPGGTIVEIGAGLNTRYERVDNGRAHWFELDLPDVIELRRTFVTDSARRRMLAASVLDADWTAAPQAQGGPYFLAAEAVLGFLPEDGVRRALDMLAERFPGALLALDTTGPGMVDTQDSHDALSKVSARLRWNCPDPKLLEEWRPGNRLLASHIFTTMPAEVHDALPPRHQEMIAAMKQQDLPQVRDYRLNLLQLG</sequence>
<dbReference type="InterPro" id="IPR007213">
    <property type="entry name" value="Ppm1/Ppm2/Tcmp"/>
</dbReference>
<dbReference type="PANTHER" id="PTHR43619:SF2">
    <property type="entry name" value="S-ADENOSYL-L-METHIONINE-DEPENDENT METHYLTRANSFERASES SUPERFAMILY PROTEIN"/>
    <property type="match status" value="1"/>
</dbReference>
<keyword evidence="4" id="KW-1185">Reference proteome</keyword>
<dbReference type="SUPFAM" id="SSF53335">
    <property type="entry name" value="S-adenosyl-L-methionine-dependent methyltransferases"/>
    <property type="match status" value="1"/>
</dbReference>
<protein>
    <submittedName>
        <fullName evidence="3">Class I SAM-dependent methyltransferase</fullName>
    </submittedName>
</protein>
<keyword evidence="1 3" id="KW-0489">Methyltransferase</keyword>
<comment type="caution">
    <text evidence="3">The sequence shown here is derived from an EMBL/GenBank/DDBJ whole genome shotgun (WGS) entry which is preliminary data.</text>
</comment>
<evidence type="ECO:0000313" key="4">
    <source>
        <dbReference type="Proteomes" id="UP001519064"/>
    </source>
</evidence>
<dbReference type="Gene3D" id="3.40.50.150">
    <property type="entry name" value="Vaccinia Virus protein VP39"/>
    <property type="match status" value="1"/>
</dbReference>
<dbReference type="GO" id="GO:0008168">
    <property type="term" value="F:methyltransferase activity"/>
    <property type="evidence" value="ECO:0007669"/>
    <property type="project" value="UniProtKB-KW"/>
</dbReference>
<gene>
    <name evidence="3" type="ORF">ITI46_04490</name>
</gene>
<evidence type="ECO:0000256" key="1">
    <source>
        <dbReference type="ARBA" id="ARBA00022603"/>
    </source>
</evidence>
<dbReference type="PANTHER" id="PTHR43619">
    <property type="entry name" value="S-ADENOSYL-L-METHIONINE-DEPENDENT METHYLTRANSFERASE YKTD-RELATED"/>
    <property type="match status" value="1"/>
</dbReference>
<dbReference type="RefSeq" id="WP_209238049.1">
    <property type="nucleotide sequence ID" value="NZ_JADKMA010000013.1"/>
</dbReference>
<dbReference type="EMBL" id="JADKMA010000013">
    <property type="protein sequence ID" value="MBO8190957.1"/>
    <property type="molecule type" value="Genomic_DNA"/>
</dbReference>
<evidence type="ECO:0000256" key="2">
    <source>
        <dbReference type="ARBA" id="ARBA00022679"/>
    </source>
</evidence>
<accession>A0ABS3X795</accession>
<dbReference type="GO" id="GO:0032259">
    <property type="term" value="P:methylation"/>
    <property type="evidence" value="ECO:0007669"/>
    <property type="project" value="UniProtKB-KW"/>
</dbReference>
<dbReference type="InterPro" id="IPR029063">
    <property type="entry name" value="SAM-dependent_MTases_sf"/>
</dbReference>
<keyword evidence="2" id="KW-0808">Transferase</keyword>
<dbReference type="PIRSF" id="PIRSF028177">
    <property type="entry name" value="Polyketide_synth_Omtfrase_TcmP"/>
    <property type="match status" value="1"/>
</dbReference>
<dbReference type="Pfam" id="PF04072">
    <property type="entry name" value="LCM"/>
    <property type="match status" value="1"/>
</dbReference>
<evidence type="ECO:0000313" key="3">
    <source>
        <dbReference type="EMBL" id="MBO8190957.1"/>
    </source>
</evidence>
<organism evidence="3 4">
    <name type="scientific">Streptomyces oryzae</name>
    <dbReference type="NCBI Taxonomy" id="1434886"/>
    <lineage>
        <taxon>Bacteria</taxon>
        <taxon>Bacillati</taxon>
        <taxon>Actinomycetota</taxon>
        <taxon>Actinomycetes</taxon>
        <taxon>Kitasatosporales</taxon>
        <taxon>Streptomycetaceae</taxon>
        <taxon>Streptomyces</taxon>
    </lineage>
</organism>
<dbReference type="InterPro" id="IPR016874">
    <property type="entry name" value="TcmP-like"/>
</dbReference>